<comment type="caution">
    <text evidence="1">The sequence shown here is derived from an EMBL/GenBank/DDBJ whole genome shotgun (WGS) entry which is preliminary data.</text>
</comment>
<protein>
    <recommendedName>
        <fullName evidence="3">Reverse transcriptase zinc-binding domain-containing protein</fullName>
    </recommendedName>
</protein>
<dbReference type="PANTHER" id="PTHR36617">
    <property type="entry name" value="PROTEIN, PUTATIVE-RELATED"/>
    <property type="match status" value="1"/>
</dbReference>
<proteinExistence type="predicted"/>
<gene>
    <name evidence="1" type="ORF">Tco_0892843</name>
</gene>
<evidence type="ECO:0000313" key="1">
    <source>
        <dbReference type="EMBL" id="GJT22906.1"/>
    </source>
</evidence>
<evidence type="ECO:0008006" key="3">
    <source>
        <dbReference type="Google" id="ProtNLM"/>
    </source>
</evidence>
<reference evidence="1" key="1">
    <citation type="journal article" date="2022" name="Int. J. Mol. Sci.">
        <title>Draft Genome of Tanacetum Coccineum: Genomic Comparison of Closely Related Tanacetum-Family Plants.</title>
        <authorList>
            <person name="Yamashiro T."/>
            <person name="Shiraishi A."/>
            <person name="Nakayama K."/>
            <person name="Satake H."/>
        </authorList>
    </citation>
    <scope>NUCLEOTIDE SEQUENCE</scope>
</reference>
<reference evidence="1" key="2">
    <citation type="submission" date="2022-01" db="EMBL/GenBank/DDBJ databases">
        <authorList>
            <person name="Yamashiro T."/>
            <person name="Shiraishi A."/>
            <person name="Satake H."/>
            <person name="Nakayama K."/>
        </authorList>
    </citation>
    <scope>NUCLEOTIDE SEQUENCE</scope>
</reference>
<keyword evidence="2" id="KW-1185">Reference proteome</keyword>
<dbReference type="Proteomes" id="UP001151760">
    <property type="component" value="Unassembled WGS sequence"/>
</dbReference>
<dbReference type="PANTHER" id="PTHR36617:SF16">
    <property type="entry name" value="OS04G0516500 PROTEIN"/>
    <property type="match status" value="1"/>
</dbReference>
<name>A0ABQ5CAA4_9ASTR</name>
<organism evidence="1 2">
    <name type="scientific">Tanacetum coccineum</name>
    <dbReference type="NCBI Taxonomy" id="301880"/>
    <lineage>
        <taxon>Eukaryota</taxon>
        <taxon>Viridiplantae</taxon>
        <taxon>Streptophyta</taxon>
        <taxon>Embryophyta</taxon>
        <taxon>Tracheophyta</taxon>
        <taxon>Spermatophyta</taxon>
        <taxon>Magnoliopsida</taxon>
        <taxon>eudicotyledons</taxon>
        <taxon>Gunneridae</taxon>
        <taxon>Pentapetalae</taxon>
        <taxon>asterids</taxon>
        <taxon>campanulids</taxon>
        <taxon>Asterales</taxon>
        <taxon>Asteraceae</taxon>
        <taxon>Asteroideae</taxon>
        <taxon>Anthemideae</taxon>
        <taxon>Anthemidinae</taxon>
        <taxon>Tanacetum</taxon>
    </lineage>
</organism>
<sequence length="324" mass="37394">MDPSEVKNHFFQFLLKKFLESSSVRPSCRSFGFKRLSEDQRHELEKLFSSEDVKTAVWSCSSDKTPGHDGFSFMFIKRFSNVCIRSNGFWKQVEKMGQKLLTIRNDLNLINGSPTNEFNFQNGVRHGYPLSPFLLIIAEEALNVALIEARSKGIFEGVQASVMDDIRRNLGGTKDLMYMPKFKGVWSSIAKVRREANHLGIPLITSFQRQVGNGESISFWEDSWLGSNYLAHMFPRLFELETNKLWNTYLTTNDSDGWRWSMESSGVYSVKSLRADLDDKILPISSKIKWSSLIPKKVCVFIWRAEKDRLHARLNLDKRNIDLD</sequence>
<evidence type="ECO:0000313" key="2">
    <source>
        <dbReference type="Proteomes" id="UP001151760"/>
    </source>
</evidence>
<accession>A0ABQ5CAA4</accession>
<dbReference type="EMBL" id="BQNB010014009">
    <property type="protein sequence ID" value="GJT22906.1"/>
    <property type="molecule type" value="Genomic_DNA"/>
</dbReference>